<dbReference type="PANTHER" id="PTHR43685:SF2">
    <property type="entry name" value="GLYCOSYLTRANSFERASE 2-LIKE DOMAIN-CONTAINING PROTEIN"/>
    <property type="match status" value="1"/>
</dbReference>
<feature type="domain" description="Glycosyltransferase 2-like" evidence="1">
    <location>
        <begin position="10"/>
        <end position="166"/>
    </location>
</feature>
<dbReference type="CDD" id="cd00761">
    <property type="entry name" value="Glyco_tranf_GTA_type"/>
    <property type="match status" value="1"/>
</dbReference>
<dbReference type="Pfam" id="PF00535">
    <property type="entry name" value="Glycos_transf_2"/>
    <property type="match status" value="1"/>
</dbReference>
<evidence type="ECO:0000313" key="3">
    <source>
        <dbReference type="Proteomes" id="UP001165583"/>
    </source>
</evidence>
<dbReference type="InterPro" id="IPR001173">
    <property type="entry name" value="Glyco_trans_2-like"/>
</dbReference>
<dbReference type="SUPFAM" id="SSF53448">
    <property type="entry name" value="Nucleotide-diphospho-sugar transferases"/>
    <property type="match status" value="1"/>
</dbReference>
<proteinExistence type="predicted"/>
<dbReference type="Gene3D" id="3.90.550.10">
    <property type="entry name" value="Spore Coat Polysaccharide Biosynthesis Protein SpsA, Chain A"/>
    <property type="match status" value="1"/>
</dbReference>
<organism evidence="2 3">
    <name type="scientific">Novosphingobium mangrovi</name>
    <name type="common">ex Huang et al. 2023</name>
    <dbReference type="NCBI Taxonomy" id="2976432"/>
    <lineage>
        <taxon>Bacteria</taxon>
        <taxon>Pseudomonadati</taxon>
        <taxon>Pseudomonadota</taxon>
        <taxon>Alphaproteobacteria</taxon>
        <taxon>Sphingomonadales</taxon>
        <taxon>Sphingomonadaceae</taxon>
        <taxon>Novosphingobium</taxon>
    </lineage>
</organism>
<evidence type="ECO:0000259" key="1">
    <source>
        <dbReference type="Pfam" id="PF00535"/>
    </source>
</evidence>
<name>A0ABT2I9K8_9SPHN</name>
<dbReference type="PANTHER" id="PTHR43685">
    <property type="entry name" value="GLYCOSYLTRANSFERASE"/>
    <property type="match status" value="1"/>
</dbReference>
<gene>
    <name evidence="2" type="ORF">NZK81_18280</name>
</gene>
<dbReference type="RefSeq" id="WP_260047530.1">
    <property type="nucleotide sequence ID" value="NZ_JANZXA010000015.1"/>
</dbReference>
<comment type="caution">
    <text evidence="2">The sequence shown here is derived from an EMBL/GenBank/DDBJ whole genome shotgun (WGS) entry which is preliminary data.</text>
</comment>
<protein>
    <submittedName>
        <fullName evidence="2">Glycosyltransferase</fullName>
    </submittedName>
</protein>
<dbReference type="EMBL" id="JANZXA010000015">
    <property type="protein sequence ID" value="MCT2401504.1"/>
    <property type="molecule type" value="Genomic_DNA"/>
</dbReference>
<accession>A0ABT2I9K8</accession>
<dbReference type="InterPro" id="IPR050834">
    <property type="entry name" value="Glycosyltransf_2"/>
</dbReference>
<keyword evidence="3" id="KW-1185">Reference proteome</keyword>
<sequence>MSGAGTGDITVVIPSYNHAHFLAAAIDSVLNQTLLPAEIIVVDDGSRDDPGAVVEKYPSVRLIRHENKGLAAARNTGLDAARTAFLVFLDADDQLKPEALETGFDLLSQNPEAVFCYGAYVIVTKENGERGAAFRPVGADPFESFLTGNLVGMHATVMYRRSALAAIGGFRAGLPAAEDYDVYLRLSQTGPVLSDKRVLAEYWHHDANMSRNSGFMLSSVLSVLEAYRPAAEKAGLLAALEIGVAEWKHYYARVWAAQVKHAPFSPSVWKEGLVILQLAPKTVLKVIARRLKHLLRKR</sequence>
<evidence type="ECO:0000313" key="2">
    <source>
        <dbReference type="EMBL" id="MCT2401504.1"/>
    </source>
</evidence>
<dbReference type="Proteomes" id="UP001165583">
    <property type="component" value="Unassembled WGS sequence"/>
</dbReference>
<dbReference type="InterPro" id="IPR029044">
    <property type="entry name" value="Nucleotide-diphossugar_trans"/>
</dbReference>
<reference evidence="2" key="1">
    <citation type="submission" date="2022-09" db="EMBL/GenBank/DDBJ databases">
        <title>Novosphingobium sp. Nov., a polycyclic aromatic hydrocarbon-degrading bacterium isolated form mangrove sediments in HongKong.</title>
        <authorList>
            <person name="Hu Z."/>
        </authorList>
    </citation>
    <scope>NUCLEOTIDE SEQUENCE</scope>
    <source>
        <strain evidence="2">HK4-1</strain>
    </source>
</reference>